<keyword evidence="4" id="KW-0812">Transmembrane</keyword>
<feature type="region of interest" description="Disordered" evidence="3">
    <location>
        <begin position="463"/>
        <end position="525"/>
    </location>
</feature>
<feature type="region of interest" description="Disordered" evidence="3">
    <location>
        <begin position="358"/>
        <end position="401"/>
    </location>
</feature>
<dbReference type="EMBL" id="JAAAIM010001868">
    <property type="protein sequence ID" value="KAG0275332.1"/>
    <property type="molecule type" value="Genomic_DNA"/>
</dbReference>
<feature type="transmembrane region" description="Helical" evidence="4">
    <location>
        <begin position="407"/>
        <end position="430"/>
    </location>
</feature>
<evidence type="ECO:0000256" key="2">
    <source>
        <dbReference type="ARBA" id="ARBA00022737"/>
    </source>
</evidence>
<dbReference type="Proteomes" id="UP001194696">
    <property type="component" value="Unassembled WGS sequence"/>
</dbReference>
<keyword evidence="1" id="KW-0880">Kelch repeat</keyword>
<gene>
    <name evidence="5" type="ORF">BGZ96_003829</name>
</gene>
<keyword evidence="4" id="KW-1133">Transmembrane helix</keyword>
<organism evidence="5 6">
    <name type="scientific">Linnemannia gamsii</name>
    <dbReference type="NCBI Taxonomy" id="64522"/>
    <lineage>
        <taxon>Eukaryota</taxon>
        <taxon>Fungi</taxon>
        <taxon>Fungi incertae sedis</taxon>
        <taxon>Mucoromycota</taxon>
        <taxon>Mortierellomycotina</taxon>
        <taxon>Mortierellomycetes</taxon>
        <taxon>Mortierellales</taxon>
        <taxon>Mortierellaceae</taxon>
        <taxon>Linnemannia</taxon>
    </lineage>
</organism>
<keyword evidence="6" id="KW-1185">Reference proteome</keyword>
<proteinExistence type="predicted"/>
<accession>A0ABQ7JJF4</accession>
<feature type="compositionally biased region" description="Polar residues" evidence="3">
    <location>
        <begin position="650"/>
        <end position="666"/>
    </location>
</feature>
<name>A0ABQ7JJF4_9FUNG</name>
<feature type="region of interest" description="Disordered" evidence="3">
    <location>
        <begin position="618"/>
        <end position="666"/>
    </location>
</feature>
<evidence type="ECO:0000256" key="1">
    <source>
        <dbReference type="ARBA" id="ARBA00022441"/>
    </source>
</evidence>
<reference evidence="5 6" key="1">
    <citation type="journal article" date="2020" name="Fungal Divers.">
        <title>Resolving the Mortierellaceae phylogeny through synthesis of multi-gene phylogenetics and phylogenomics.</title>
        <authorList>
            <person name="Vandepol N."/>
            <person name="Liber J."/>
            <person name="Desiro A."/>
            <person name="Na H."/>
            <person name="Kennedy M."/>
            <person name="Barry K."/>
            <person name="Grigoriev I.V."/>
            <person name="Miller A.N."/>
            <person name="O'Donnell K."/>
            <person name="Stajich J.E."/>
            <person name="Bonito G."/>
        </authorList>
    </citation>
    <scope>NUCLEOTIDE SEQUENCE [LARGE SCALE GENOMIC DNA]</scope>
    <source>
        <strain evidence="5 6">AD045</strain>
    </source>
</reference>
<comment type="caution">
    <text evidence="5">The sequence shown here is derived from an EMBL/GenBank/DDBJ whole genome shotgun (WGS) entry which is preliminary data.</text>
</comment>
<dbReference type="Gene3D" id="2.120.10.80">
    <property type="entry name" value="Kelch-type beta propeller"/>
    <property type="match status" value="1"/>
</dbReference>
<dbReference type="InterPro" id="IPR015915">
    <property type="entry name" value="Kelch-typ_b-propeller"/>
</dbReference>
<sequence length="666" mass="70294">MSKGSRRLILAAAAALSITCFSLTPTTTIVTMAQVTPAAVQDTAWARSGSDYLVQGGYVSVNGVSQYISSQFFALDLSTNWQVTSPPWRALSNGTVSRSFYGVSLPTNQTFLTFKYMGPTTYTITTYSVASNSWGLPQASTTGSASDVMDYGVKPVVDPTSGLVYIAGKTSMNIYDPTKQSWTSRPILTGTLTARYFGSPGYNTARKTIMYVGGYNYGVNPTHFDPVVVVTEYSPATSAWSVLPTTGTAPSPRADHCAAISEDGKTLIVFGGRTSVLTPNIFTGSIHILDITTGIWNSALPPAATPRVYAGCILIGDQFVSWAGSTNGNDTITSPQPIVFDVTLKKWVDSYQAPAYYLQNPPNKPNPSPGSGSNGGGSGSGGGAGSGGNDKNGDGAGSGSESTQSNLGLIIGCVCGGLALVAAIVGFLWYRRRQNKKLNEVKEQVSLQRMVIEAERSNKLVATSNNNHRNDSNGDGGAGGAFTRNNGGGGYTDSNSSGKDTITYPSPPVYSNNNTNNYSNNTASHQNDIKASLSPKFPYNAEFSAAPSSPIVTYPVAVSSPVMSTSPAMKSSPANSNNYYNYGDINYNSSNINSPHGPQAILTKTSGPQAVQVIGAPQEYHSPSGRAPQSFGHGREGAAGTDSYYHEQDSLLNRRQNHPQEGNQPY</sequence>
<dbReference type="PANTHER" id="PTHR46093:SF18">
    <property type="entry name" value="FIBRONECTIN TYPE-III DOMAIN-CONTAINING PROTEIN"/>
    <property type="match status" value="1"/>
</dbReference>
<evidence type="ECO:0000256" key="4">
    <source>
        <dbReference type="SAM" id="Phobius"/>
    </source>
</evidence>
<keyword evidence="4" id="KW-0472">Membrane</keyword>
<evidence type="ECO:0000313" key="6">
    <source>
        <dbReference type="Proteomes" id="UP001194696"/>
    </source>
</evidence>
<evidence type="ECO:0000256" key="3">
    <source>
        <dbReference type="SAM" id="MobiDB-lite"/>
    </source>
</evidence>
<evidence type="ECO:0000313" key="5">
    <source>
        <dbReference type="EMBL" id="KAG0275332.1"/>
    </source>
</evidence>
<dbReference type="PANTHER" id="PTHR46093">
    <property type="entry name" value="ACYL-COA-BINDING DOMAIN-CONTAINING PROTEIN 5"/>
    <property type="match status" value="1"/>
</dbReference>
<feature type="compositionally biased region" description="Gly residues" evidence="3">
    <location>
        <begin position="372"/>
        <end position="398"/>
    </location>
</feature>
<dbReference type="SUPFAM" id="SSF117281">
    <property type="entry name" value="Kelch motif"/>
    <property type="match status" value="1"/>
</dbReference>
<keyword evidence="2" id="KW-0677">Repeat</keyword>
<evidence type="ECO:0008006" key="7">
    <source>
        <dbReference type="Google" id="ProtNLM"/>
    </source>
</evidence>
<feature type="compositionally biased region" description="Gly residues" evidence="3">
    <location>
        <begin position="474"/>
        <end position="491"/>
    </location>
</feature>
<protein>
    <recommendedName>
        <fullName evidence="7">Galactose oxidase</fullName>
    </recommendedName>
</protein>
<dbReference type="Pfam" id="PF24681">
    <property type="entry name" value="Kelch_KLHDC2_KLHL20_DRC7"/>
    <property type="match status" value="1"/>
</dbReference>
<feature type="compositionally biased region" description="Low complexity" evidence="3">
    <location>
        <begin position="509"/>
        <end position="522"/>
    </location>
</feature>